<reference evidence="1" key="1">
    <citation type="submission" date="2023-06" db="EMBL/GenBank/DDBJ databases">
        <title>Black Yeasts Isolated from many extreme environments.</title>
        <authorList>
            <person name="Coleine C."/>
            <person name="Stajich J.E."/>
            <person name="Selbmann L."/>
        </authorList>
    </citation>
    <scope>NUCLEOTIDE SEQUENCE</scope>
    <source>
        <strain evidence="1">CCFEE 5200</strain>
    </source>
</reference>
<dbReference type="EMBL" id="JAUJLE010000003">
    <property type="protein sequence ID" value="KAK1015074.1"/>
    <property type="molecule type" value="Genomic_DNA"/>
</dbReference>
<dbReference type="Proteomes" id="UP001175353">
    <property type="component" value="Unassembled WGS sequence"/>
</dbReference>
<proteinExistence type="predicted"/>
<sequence length="131" mass="14609">MTCGTWRPRNDTDKAAALQSMHLIPRTPSPVPLEDRPVEELSVNDMRELIRRQRVSAHGTLFVAEISLIAQVNGSTNVEAKMKKEVKREREASVDDNDGSDVEFVAHHNKKSRTTARRGSSVSIIDLCGDE</sequence>
<organism evidence="1 2">
    <name type="scientific">Friedmanniomyces endolithicus</name>
    <dbReference type="NCBI Taxonomy" id="329885"/>
    <lineage>
        <taxon>Eukaryota</taxon>
        <taxon>Fungi</taxon>
        <taxon>Dikarya</taxon>
        <taxon>Ascomycota</taxon>
        <taxon>Pezizomycotina</taxon>
        <taxon>Dothideomycetes</taxon>
        <taxon>Dothideomycetidae</taxon>
        <taxon>Mycosphaerellales</taxon>
        <taxon>Teratosphaeriaceae</taxon>
        <taxon>Friedmanniomyces</taxon>
    </lineage>
</organism>
<comment type="caution">
    <text evidence="1">The sequence shown here is derived from an EMBL/GenBank/DDBJ whole genome shotgun (WGS) entry which is preliminary data.</text>
</comment>
<evidence type="ECO:0000313" key="2">
    <source>
        <dbReference type="Proteomes" id="UP001175353"/>
    </source>
</evidence>
<evidence type="ECO:0000313" key="1">
    <source>
        <dbReference type="EMBL" id="KAK1015074.1"/>
    </source>
</evidence>
<dbReference type="AlphaFoldDB" id="A0AAN6L353"/>
<keyword evidence="2" id="KW-1185">Reference proteome</keyword>
<accession>A0AAN6L353</accession>
<name>A0AAN6L353_9PEZI</name>
<gene>
    <name evidence="1" type="ORF">LTR91_000876</name>
</gene>
<protein>
    <submittedName>
        <fullName evidence="1">Uncharacterized protein</fullName>
    </submittedName>
</protein>